<gene>
    <name evidence="3" type="primary">tagH</name>
    <name evidence="3" type="ORF">NFI95_09220</name>
</gene>
<name>A0ABT1W6Y6_9PROT</name>
<feature type="domain" description="FHA" evidence="2">
    <location>
        <begin position="24"/>
        <end position="74"/>
    </location>
</feature>
<dbReference type="SUPFAM" id="SSF49879">
    <property type="entry name" value="SMAD/FHA domain"/>
    <property type="match status" value="1"/>
</dbReference>
<evidence type="ECO:0000313" key="3">
    <source>
        <dbReference type="EMBL" id="MCQ8278630.1"/>
    </source>
</evidence>
<reference evidence="3 4" key="1">
    <citation type="submission" date="2022-06" db="EMBL/GenBank/DDBJ databases">
        <title>Endosaccharibacter gen. nov., sp. nov., endophytic bacteria isolated from sugarcane.</title>
        <authorList>
            <person name="Pitiwittayakul N."/>
            <person name="Yukphan P."/>
            <person name="Charoenyingcharoen P."/>
            <person name="Tanasupawat S."/>
        </authorList>
    </citation>
    <scope>NUCLEOTIDE SEQUENCE [LARGE SCALE GENOMIC DNA]</scope>
    <source>
        <strain evidence="3 4">KSS8</strain>
    </source>
</reference>
<evidence type="ECO:0000313" key="4">
    <source>
        <dbReference type="Proteomes" id="UP001524587"/>
    </source>
</evidence>
<feature type="compositionally biased region" description="Low complexity" evidence="1">
    <location>
        <begin position="237"/>
        <end position="248"/>
    </location>
</feature>
<dbReference type="InterPro" id="IPR017735">
    <property type="entry name" value="T6SS_FHA"/>
</dbReference>
<sequence>MILTATSSEPGMATQRFEAHGRDFTIGRGADCDWCLPDPTRQLSKRHCRMAFESGVWRVTDLSSNGMSVNGRTLTPGVSHPLQTGDRLGMGGYEIGIGDLREARAENGAERYRESQPFGDGREGGRLVGDPFVSPEGEGITDPFDVGLSPFFEDRPTVRAEPHRGGSVSDDVSDLHRPFEPPRTDHMLLPDNWDAPLDAKPAMPDADDPFADLPFSNTPIAPLAPERPIGVPEAQDAASPPAFAPSSPVAGGETQVNVDRAPDRIAPAAPEAPAFVPPVSADTDDGAARAFAAFARGAGLEGMPHEAPEEALEKLGRAFRAYVVGLRRLLIARAAVKGEFRLDRTMIRPFGNNPIKFATDDNDAMSALLGIGRQVGMSAEQAVADSIRDVREHELALNQAFQYGIKEVVAEMSPEQVADALQAGPFDAIPVVRDSRRWKMFKTRHARLQASLENNLDSVFGQAFARGYEKALSGLSESDEEQTSGRGS</sequence>
<accession>A0ABT1W6Y6</accession>
<dbReference type="EMBL" id="JAMSKV010000007">
    <property type="protein sequence ID" value="MCQ8278630.1"/>
    <property type="molecule type" value="Genomic_DNA"/>
</dbReference>
<proteinExistence type="predicted"/>
<keyword evidence="4" id="KW-1185">Reference proteome</keyword>
<dbReference type="InterPro" id="IPR000253">
    <property type="entry name" value="FHA_dom"/>
</dbReference>
<evidence type="ECO:0000259" key="2">
    <source>
        <dbReference type="PROSITE" id="PS50006"/>
    </source>
</evidence>
<organism evidence="3 4">
    <name type="scientific">Endosaccharibacter trunci</name>
    <dbReference type="NCBI Taxonomy" id="2812733"/>
    <lineage>
        <taxon>Bacteria</taxon>
        <taxon>Pseudomonadati</taxon>
        <taxon>Pseudomonadota</taxon>
        <taxon>Alphaproteobacteria</taxon>
        <taxon>Acetobacterales</taxon>
        <taxon>Acetobacteraceae</taxon>
        <taxon>Endosaccharibacter</taxon>
    </lineage>
</organism>
<feature type="region of interest" description="Disordered" evidence="1">
    <location>
        <begin position="227"/>
        <end position="254"/>
    </location>
</feature>
<comment type="caution">
    <text evidence="3">The sequence shown here is derived from an EMBL/GenBank/DDBJ whole genome shotgun (WGS) entry which is preliminary data.</text>
</comment>
<dbReference type="Gene3D" id="2.60.200.20">
    <property type="match status" value="1"/>
</dbReference>
<dbReference type="InterPro" id="IPR046883">
    <property type="entry name" value="T6SS_FHA_C"/>
</dbReference>
<dbReference type="InterPro" id="IPR008984">
    <property type="entry name" value="SMAD_FHA_dom_sf"/>
</dbReference>
<dbReference type="RefSeq" id="WP_422864113.1">
    <property type="nucleotide sequence ID" value="NZ_JAMSKV010000007.1"/>
</dbReference>
<dbReference type="PROSITE" id="PS50006">
    <property type="entry name" value="FHA_DOMAIN"/>
    <property type="match status" value="1"/>
</dbReference>
<dbReference type="Proteomes" id="UP001524587">
    <property type="component" value="Unassembled WGS sequence"/>
</dbReference>
<protein>
    <submittedName>
        <fullName evidence="3">Type VI secretion system-associated FHA domain protein TagH</fullName>
    </submittedName>
</protein>
<evidence type="ECO:0000256" key="1">
    <source>
        <dbReference type="SAM" id="MobiDB-lite"/>
    </source>
</evidence>
<dbReference type="SMART" id="SM00240">
    <property type="entry name" value="FHA"/>
    <property type="match status" value="1"/>
</dbReference>
<dbReference type="NCBIfam" id="TIGR03354">
    <property type="entry name" value="VI_FHA"/>
    <property type="match status" value="1"/>
</dbReference>
<dbReference type="Pfam" id="PF20232">
    <property type="entry name" value="T6SS_FHA_C"/>
    <property type="match status" value="1"/>
</dbReference>
<dbReference type="Pfam" id="PF00498">
    <property type="entry name" value="FHA"/>
    <property type="match status" value="1"/>
</dbReference>
<dbReference type="CDD" id="cd00060">
    <property type="entry name" value="FHA"/>
    <property type="match status" value="1"/>
</dbReference>